<keyword evidence="4" id="KW-1185">Reference proteome</keyword>
<dbReference type="RefSeq" id="WP_285975748.1">
    <property type="nucleotide sequence ID" value="NZ_CP127221.1"/>
</dbReference>
<feature type="signal peptide" evidence="2">
    <location>
        <begin position="1"/>
        <end position="19"/>
    </location>
</feature>
<keyword evidence="2" id="KW-0732">Signal</keyword>
<evidence type="ECO:0000256" key="2">
    <source>
        <dbReference type="SAM" id="SignalP"/>
    </source>
</evidence>
<feature type="region of interest" description="Disordered" evidence="1">
    <location>
        <begin position="100"/>
        <end position="130"/>
    </location>
</feature>
<dbReference type="EMBL" id="CP127221">
    <property type="protein sequence ID" value="WIW95433.1"/>
    <property type="molecule type" value="Genomic_DNA"/>
</dbReference>
<name>A0A9Y2B7C3_9SPHN</name>
<dbReference type="Proteomes" id="UP001231445">
    <property type="component" value="Chromosome"/>
</dbReference>
<feature type="region of interest" description="Disordered" evidence="1">
    <location>
        <begin position="39"/>
        <end position="76"/>
    </location>
</feature>
<sequence length="130" mass="13264">MKAYLALSAALAFAACSPAADTEAEVPVDEVAAYDGSVAPGDYSVDDGEGTSPFSIDADGNWNGVDDEGNPNEGTSEIVDEKICFTTAGDDVARCWLNEAPGEDGSFTSTSDEGETVTVTPIAAEAESEG</sequence>
<evidence type="ECO:0008006" key="5">
    <source>
        <dbReference type="Google" id="ProtNLM"/>
    </source>
</evidence>
<protein>
    <recommendedName>
        <fullName evidence="5">Secreted protein</fullName>
    </recommendedName>
</protein>
<evidence type="ECO:0000313" key="4">
    <source>
        <dbReference type="Proteomes" id="UP001231445"/>
    </source>
</evidence>
<evidence type="ECO:0000256" key="1">
    <source>
        <dbReference type="SAM" id="MobiDB-lite"/>
    </source>
</evidence>
<proteinExistence type="predicted"/>
<organism evidence="3 4">
    <name type="scientific">Altererythrobacter rubellus</name>
    <dbReference type="NCBI Taxonomy" id="2173831"/>
    <lineage>
        <taxon>Bacteria</taxon>
        <taxon>Pseudomonadati</taxon>
        <taxon>Pseudomonadota</taxon>
        <taxon>Alphaproteobacteria</taxon>
        <taxon>Sphingomonadales</taxon>
        <taxon>Erythrobacteraceae</taxon>
        <taxon>Altererythrobacter</taxon>
    </lineage>
</organism>
<dbReference type="KEGG" id="arue:QQX03_10905"/>
<dbReference type="AlphaFoldDB" id="A0A9Y2B7C3"/>
<dbReference type="PROSITE" id="PS51257">
    <property type="entry name" value="PROKAR_LIPOPROTEIN"/>
    <property type="match status" value="1"/>
</dbReference>
<reference evidence="3 4" key="1">
    <citation type="submission" date="2023-06" db="EMBL/GenBank/DDBJ databases">
        <title>Altererythrobacter rubellus NBRC 112769 genome.</title>
        <authorList>
            <person name="Zhang K."/>
        </authorList>
    </citation>
    <scope>NUCLEOTIDE SEQUENCE [LARGE SCALE GENOMIC DNA]</scope>
    <source>
        <strain evidence="3 4">NBRC 112769</strain>
    </source>
</reference>
<accession>A0A9Y2B7C3</accession>
<feature type="chain" id="PRO_5040982437" description="Secreted protein" evidence="2">
    <location>
        <begin position="20"/>
        <end position="130"/>
    </location>
</feature>
<gene>
    <name evidence="3" type="ORF">QQX03_10905</name>
</gene>
<evidence type="ECO:0000313" key="3">
    <source>
        <dbReference type="EMBL" id="WIW95433.1"/>
    </source>
</evidence>